<dbReference type="PANTHER" id="PTHR21240">
    <property type="entry name" value="2-AMINO-3-CARBOXYLMUCONATE-6-SEMIALDEHYDE DECARBOXYLASE"/>
    <property type="match status" value="1"/>
</dbReference>
<dbReference type="RefSeq" id="WP_168487732.1">
    <property type="nucleotide sequence ID" value="NZ_JAAZSQ010000017.1"/>
</dbReference>
<sequence>MTAPIKNLKARPKVVDAWIQPWTREVVNVMPERTAHVFRKYGTDRMQNGISLEEMIEEMDASDVDVSLVSGGPVVPGHLVLEALDKWPDRLVGVVAVDPTDGVMQAVRELESLARDYPVCAMKLEPFYFWRDPTDRVFYPLYAKCEELGLAVQTQVGGTGPLFPSRSGLPLYIDEVALDFPDLTIVCGHVGSPWVDEMIHVAWKHDNVYIDTSARLAKHFEAPFRKFLGGYGQDKCIYASDWPLLDFQRPLASARELGLPEEVEGKFLGENAIRAFRLDRFFADGA</sequence>
<proteinExistence type="predicted"/>
<evidence type="ECO:0000313" key="3">
    <source>
        <dbReference type="EMBL" id="NKX55891.1"/>
    </source>
</evidence>
<dbReference type="Proteomes" id="UP000544090">
    <property type="component" value="Unassembled WGS sequence"/>
</dbReference>
<dbReference type="Gene3D" id="3.20.20.140">
    <property type="entry name" value="Metal-dependent hydrolases"/>
    <property type="match status" value="1"/>
</dbReference>
<dbReference type="Pfam" id="PF04909">
    <property type="entry name" value="Amidohydro_2"/>
    <property type="match status" value="1"/>
</dbReference>
<keyword evidence="1" id="KW-0456">Lyase</keyword>
<accession>A0A7X6HF50</accession>
<feature type="domain" description="Amidohydrolase-related" evidence="2">
    <location>
        <begin position="77"/>
        <end position="278"/>
    </location>
</feature>
<dbReference type="GO" id="GO:0016787">
    <property type="term" value="F:hydrolase activity"/>
    <property type="evidence" value="ECO:0007669"/>
    <property type="project" value="UniProtKB-KW"/>
</dbReference>
<evidence type="ECO:0000313" key="4">
    <source>
        <dbReference type="Proteomes" id="UP000544090"/>
    </source>
</evidence>
<keyword evidence="4" id="KW-1185">Reference proteome</keyword>
<dbReference type="InterPro" id="IPR006680">
    <property type="entry name" value="Amidohydro-rel"/>
</dbReference>
<dbReference type="GO" id="GO:0016831">
    <property type="term" value="F:carboxy-lyase activity"/>
    <property type="evidence" value="ECO:0007669"/>
    <property type="project" value="InterPro"/>
</dbReference>
<protein>
    <submittedName>
        <fullName evidence="3">Amidohydrolase</fullName>
    </submittedName>
</protein>
<comment type="caution">
    <text evidence="3">The sequence shown here is derived from an EMBL/GenBank/DDBJ whole genome shotgun (WGS) entry which is preliminary data.</text>
</comment>
<reference evidence="3 4" key="1">
    <citation type="submission" date="2020-04" db="EMBL/GenBank/DDBJ databases">
        <title>Arthrobacter sp. nov.</title>
        <authorList>
            <person name="Liu S."/>
        </authorList>
    </citation>
    <scope>NUCLEOTIDE SEQUENCE [LARGE SCALE GENOMIC DNA]</scope>
    <source>
        <strain evidence="3 4">E918</strain>
    </source>
</reference>
<dbReference type="SUPFAM" id="SSF51556">
    <property type="entry name" value="Metallo-dependent hydrolases"/>
    <property type="match status" value="1"/>
</dbReference>
<dbReference type="AlphaFoldDB" id="A0A7X6HF50"/>
<dbReference type="EMBL" id="JAAZSQ010000017">
    <property type="protein sequence ID" value="NKX55891.1"/>
    <property type="molecule type" value="Genomic_DNA"/>
</dbReference>
<dbReference type="InterPro" id="IPR032466">
    <property type="entry name" value="Metal_Hydrolase"/>
</dbReference>
<evidence type="ECO:0000259" key="2">
    <source>
        <dbReference type="Pfam" id="PF04909"/>
    </source>
</evidence>
<organism evidence="3 4">
    <name type="scientific">Arthrobacter mobilis</name>
    <dbReference type="NCBI Taxonomy" id="2724944"/>
    <lineage>
        <taxon>Bacteria</taxon>
        <taxon>Bacillati</taxon>
        <taxon>Actinomycetota</taxon>
        <taxon>Actinomycetes</taxon>
        <taxon>Micrococcales</taxon>
        <taxon>Micrococcaceae</taxon>
        <taxon>Arthrobacter</taxon>
    </lineage>
</organism>
<gene>
    <name evidence="3" type="ORF">HGG74_15355</name>
</gene>
<name>A0A7X6HF50_9MICC</name>
<dbReference type="InterPro" id="IPR032465">
    <property type="entry name" value="ACMSD"/>
</dbReference>
<evidence type="ECO:0000256" key="1">
    <source>
        <dbReference type="ARBA" id="ARBA00023239"/>
    </source>
</evidence>
<keyword evidence="3" id="KW-0378">Hydrolase</keyword>
<dbReference type="PANTHER" id="PTHR21240:SF19">
    <property type="entry name" value="CATALYTIC_ HYDROLASE"/>
    <property type="match status" value="1"/>
</dbReference>